<feature type="compositionally biased region" description="Basic and acidic residues" evidence="1">
    <location>
        <begin position="194"/>
        <end position="204"/>
    </location>
</feature>
<name>A0A314YMU8_PRUYE</name>
<dbReference type="OrthoDB" id="1750719at2759"/>
<feature type="compositionally biased region" description="Basic and acidic residues" evidence="1">
    <location>
        <begin position="228"/>
        <end position="239"/>
    </location>
</feature>
<keyword evidence="4" id="KW-1185">Reference proteome</keyword>
<feature type="region of interest" description="Disordered" evidence="1">
    <location>
        <begin position="161"/>
        <end position="239"/>
    </location>
</feature>
<proteinExistence type="predicted"/>
<sequence>MCGFRIAGDEAGFFIQMYHSGEIRGNYYVNGYVDWFDYCDKDRMSMTEIDAMVKELGQDGRINYWYSIPGDNFDGGLVKLSEDAYVLDMLVFVPDTRLINIFLEHVLACSQEQFYSQVASNIFINLDDDVGTNTGVVIEELDDNYGAIVPVGGGVSRLNQEAGGEAKELNEEGLTDEAGGQGKELNEVGLTKDGLTDEASKQGKETATVNNEEKSDKVQEKPTQGCFDKGKGKDQDMSHRVKRAFGKKKRCGSLRRTKTIHHKDKAVEGRVDGIWTQSKALGAFCF</sequence>
<evidence type="ECO:0000259" key="2">
    <source>
        <dbReference type="Pfam" id="PF26130"/>
    </source>
</evidence>
<evidence type="ECO:0000313" key="4">
    <source>
        <dbReference type="Proteomes" id="UP000250321"/>
    </source>
</evidence>
<comment type="caution">
    <text evidence="3">The sequence shown here is derived from an EMBL/GenBank/DDBJ whole genome shotgun (WGS) entry which is preliminary data.</text>
</comment>
<dbReference type="Pfam" id="PF26130">
    <property type="entry name" value="PB1-like"/>
    <property type="match status" value="1"/>
</dbReference>
<feature type="compositionally biased region" description="Basic and acidic residues" evidence="1">
    <location>
        <begin position="211"/>
        <end position="220"/>
    </location>
</feature>
<protein>
    <recommendedName>
        <fullName evidence="2">PB1-like domain-containing protein</fullName>
    </recommendedName>
</protein>
<dbReference type="Proteomes" id="UP000250321">
    <property type="component" value="Unassembled WGS sequence"/>
</dbReference>
<dbReference type="InterPro" id="IPR058594">
    <property type="entry name" value="PB1-like_dom_pln"/>
</dbReference>
<accession>A0A314YMU8</accession>
<dbReference type="EMBL" id="PJQY01001018">
    <property type="protein sequence ID" value="PQQ06004.1"/>
    <property type="molecule type" value="Genomic_DNA"/>
</dbReference>
<evidence type="ECO:0000256" key="1">
    <source>
        <dbReference type="SAM" id="MobiDB-lite"/>
    </source>
</evidence>
<feature type="domain" description="PB1-like" evidence="2">
    <location>
        <begin position="14"/>
        <end position="94"/>
    </location>
</feature>
<reference evidence="3 4" key="1">
    <citation type="submission" date="2018-02" db="EMBL/GenBank/DDBJ databases">
        <title>Draft genome of wild Prunus yedoensis var. nudiflora.</title>
        <authorList>
            <person name="Baek S."/>
            <person name="Kim J.-H."/>
            <person name="Choi K."/>
            <person name="Kim G.-B."/>
            <person name="Cho A."/>
            <person name="Jang H."/>
            <person name="Shin C.-H."/>
            <person name="Yu H.-J."/>
            <person name="Mun J.-H."/>
        </authorList>
    </citation>
    <scope>NUCLEOTIDE SEQUENCE [LARGE SCALE GENOMIC DNA]</scope>
    <source>
        <strain evidence="4">cv. Jeju island</strain>
        <tissue evidence="3">Leaf</tissue>
    </source>
</reference>
<dbReference type="AlphaFoldDB" id="A0A314YMU8"/>
<evidence type="ECO:0000313" key="3">
    <source>
        <dbReference type="EMBL" id="PQQ06004.1"/>
    </source>
</evidence>
<gene>
    <name evidence="3" type="ORF">Pyn_01631</name>
</gene>
<organism evidence="3 4">
    <name type="scientific">Prunus yedoensis var. nudiflora</name>
    <dbReference type="NCBI Taxonomy" id="2094558"/>
    <lineage>
        <taxon>Eukaryota</taxon>
        <taxon>Viridiplantae</taxon>
        <taxon>Streptophyta</taxon>
        <taxon>Embryophyta</taxon>
        <taxon>Tracheophyta</taxon>
        <taxon>Spermatophyta</taxon>
        <taxon>Magnoliopsida</taxon>
        <taxon>eudicotyledons</taxon>
        <taxon>Gunneridae</taxon>
        <taxon>Pentapetalae</taxon>
        <taxon>rosids</taxon>
        <taxon>fabids</taxon>
        <taxon>Rosales</taxon>
        <taxon>Rosaceae</taxon>
        <taxon>Amygdaloideae</taxon>
        <taxon>Amygdaleae</taxon>
        <taxon>Prunus</taxon>
    </lineage>
</organism>